<evidence type="ECO:0000256" key="5">
    <source>
        <dbReference type="ARBA" id="ARBA00023180"/>
    </source>
</evidence>
<dbReference type="PANTHER" id="PTHR12450">
    <property type="entry name" value="DENTIN MATRIX PROTEIN 4 PROTEIN FAM20"/>
    <property type="match status" value="1"/>
</dbReference>
<evidence type="ECO:0000313" key="12">
    <source>
        <dbReference type="Proteomes" id="UP000325440"/>
    </source>
</evidence>
<organism evidence="11 12">
    <name type="scientific">Cinara cedri</name>
    <dbReference type="NCBI Taxonomy" id="506608"/>
    <lineage>
        <taxon>Eukaryota</taxon>
        <taxon>Metazoa</taxon>
        <taxon>Ecdysozoa</taxon>
        <taxon>Arthropoda</taxon>
        <taxon>Hexapoda</taxon>
        <taxon>Insecta</taxon>
        <taxon>Pterygota</taxon>
        <taxon>Neoptera</taxon>
        <taxon>Paraneoptera</taxon>
        <taxon>Hemiptera</taxon>
        <taxon>Sternorrhyncha</taxon>
        <taxon>Aphidomorpha</taxon>
        <taxon>Aphidoidea</taxon>
        <taxon>Aphididae</taxon>
        <taxon>Lachninae</taxon>
        <taxon>Cinara</taxon>
    </lineage>
</organism>
<feature type="transmembrane region" description="Helical" evidence="9">
    <location>
        <begin position="35"/>
        <end position="59"/>
    </location>
</feature>
<comment type="subcellular location">
    <subcellularLocation>
        <location evidence="1">Golgi apparatus</location>
    </subcellularLocation>
</comment>
<evidence type="ECO:0000256" key="9">
    <source>
        <dbReference type="SAM" id="Phobius"/>
    </source>
</evidence>
<keyword evidence="9" id="KW-0812">Transmembrane</keyword>
<evidence type="ECO:0000259" key="10">
    <source>
        <dbReference type="Pfam" id="PF06702"/>
    </source>
</evidence>
<evidence type="ECO:0000256" key="4">
    <source>
        <dbReference type="ARBA" id="ARBA00023157"/>
    </source>
</evidence>
<feature type="binding site" evidence="8">
    <location>
        <position position="207"/>
    </location>
    <ligand>
        <name>Mn(2+)</name>
        <dbReference type="ChEBI" id="CHEBI:29035"/>
    </ligand>
</feature>
<accession>A0A5E4MSQ3</accession>
<dbReference type="GO" id="GO:0046872">
    <property type="term" value="F:metal ion binding"/>
    <property type="evidence" value="ECO:0007669"/>
    <property type="project" value="UniProtKB-KW"/>
</dbReference>
<keyword evidence="8" id="KW-0479">Metal-binding</keyword>
<evidence type="ECO:0000313" key="11">
    <source>
        <dbReference type="EMBL" id="VVC33924.1"/>
    </source>
</evidence>
<name>A0A5E4MSQ3_9HEMI</name>
<keyword evidence="3" id="KW-0333">Golgi apparatus</keyword>
<keyword evidence="9" id="KW-1133">Transmembrane helix</keyword>
<dbReference type="OrthoDB" id="8583677at2759"/>
<feature type="binding site" evidence="7">
    <location>
        <position position="172"/>
    </location>
    <ligand>
        <name>ATP</name>
        <dbReference type="ChEBI" id="CHEBI:30616"/>
    </ligand>
</feature>
<dbReference type="AlphaFoldDB" id="A0A5E4MSQ3"/>
<protein>
    <submittedName>
        <fullName evidence="11">FAM20, C-terminal</fullName>
    </submittedName>
</protein>
<dbReference type="Proteomes" id="UP000325440">
    <property type="component" value="Unassembled WGS sequence"/>
</dbReference>
<comment type="cofactor">
    <cofactor evidence="8">
        <name>Mn(2+)</name>
        <dbReference type="ChEBI" id="CHEBI:29035"/>
    </cofactor>
</comment>
<dbReference type="GO" id="GO:0005524">
    <property type="term" value="F:ATP binding"/>
    <property type="evidence" value="ECO:0007669"/>
    <property type="project" value="UniProtKB-KW"/>
</dbReference>
<feature type="binding site" evidence="7">
    <location>
        <position position="188"/>
    </location>
    <ligand>
        <name>ATP</name>
        <dbReference type="ChEBI" id="CHEBI:30616"/>
    </ligand>
</feature>
<feature type="domain" description="FAM20 C-terminal" evidence="10">
    <location>
        <begin position="254"/>
        <end position="456"/>
    </location>
</feature>
<feature type="binding site" evidence="7">
    <location>
        <begin position="288"/>
        <end position="291"/>
    </location>
    <ligand>
        <name>ATP</name>
        <dbReference type="ChEBI" id="CHEBI:30616"/>
    </ligand>
</feature>
<dbReference type="InterPro" id="IPR024869">
    <property type="entry name" value="FAM20"/>
</dbReference>
<reference evidence="11 12" key="1">
    <citation type="submission" date="2019-08" db="EMBL/GenBank/DDBJ databases">
        <authorList>
            <person name="Alioto T."/>
            <person name="Alioto T."/>
            <person name="Gomez Garrido J."/>
        </authorList>
    </citation>
    <scope>NUCLEOTIDE SEQUENCE [LARGE SCALE GENOMIC DNA]</scope>
</reference>
<feature type="active site" evidence="6">
    <location>
        <position position="352"/>
    </location>
</feature>
<dbReference type="GO" id="GO:0005794">
    <property type="term" value="C:Golgi apparatus"/>
    <property type="evidence" value="ECO:0007669"/>
    <property type="project" value="UniProtKB-SubCell"/>
</dbReference>
<feature type="binding site" evidence="7">
    <location>
        <position position="357"/>
    </location>
    <ligand>
        <name>ATP</name>
        <dbReference type="ChEBI" id="CHEBI:30616"/>
    </ligand>
</feature>
<dbReference type="InterPro" id="IPR009581">
    <property type="entry name" value="FAM20_C"/>
</dbReference>
<evidence type="ECO:0000256" key="3">
    <source>
        <dbReference type="ARBA" id="ARBA00023034"/>
    </source>
</evidence>
<keyword evidence="9" id="KW-0472">Membrane</keyword>
<keyword evidence="7" id="KW-0067">ATP-binding</keyword>
<proteinExistence type="inferred from homology"/>
<evidence type="ECO:0000256" key="8">
    <source>
        <dbReference type="PIRSR" id="PIRSR624869-3"/>
    </source>
</evidence>
<gene>
    <name evidence="11" type="ORF">CINCED_3A016911</name>
</gene>
<dbReference type="PANTHER" id="PTHR12450:SF14">
    <property type="entry name" value="GLYCOSAMINOGLYCAN XYLOSYLKINASE"/>
    <property type="match status" value="1"/>
</dbReference>
<dbReference type="GO" id="GO:0016773">
    <property type="term" value="F:phosphotransferase activity, alcohol group as acceptor"/>
    <property type="evidence" value="ECO:0007669"/>
    <property type="project" value="TreeGrafter"/>
</dbReference>
<evidence type="ECO:0000256" key="6">
    <source>
        <dbReference type="PIRSR" id="PIRSR624869-1"/>
    </source>
</evidence>
<sequence>MYIVYLIFKYDFKNVLFLKNLYLFRIIMLNLRCYYRYYCIILLIIFLVLCFNVYLVLFFSRDETSIKIAPTVKYNATYLAAQNILKSLRILDKDFELPIKTSQSSILREINILLSNLKLKINGDIDLYSSTINVINENGLMPLYGSPYLGSTINLLKTSKIIKTCYSIKGTQLKLLLTFENKQEVLFKPKWYLESEVIHGNVYAGKDRYNGEILAFYISLILGFPRVPIVVKRILDSTELQETATIGLKKTMYINSTTKETCIYGKCYYCKREDPICTKSLRLEGAAIFYLPSFINLKQYLHPWRRSYKENQRTRWETDNNFCDYIKTNYDLERILDFIDIAMFDFIIGNGDRHLYEVMERFNNSILLIDNGKSFGNPYEDNIDILAPLYQCCLIRQKTWDRLKTLKGGKFTEILQNMLDVHETISLITLPHYYALERRMKIIYASVVMCQKKSNESIFK</sequence>
<feature type="binding site" evidence="8">
    <location>
        <position position="370"/>
    </location>
    <ligand>
        <name>Mn(2+)</name>
        <dbReference type="ChEBI" id="CHEBI:29035"/>
    </ligand>
</feature>
<keyword evidence="8" id="KW-0464">Manganese</keyword>
<evidence type="ECO:0000256" key="1">
    <source>
        <dbReference type="ARBA" id="ARBA00004555"/>
    </source>
</evidence>
<evidence type="ECO:0000256" key="7">
    <source>
        <dbReference type="PIRSR" id="PIRSR624869-2"/>
    </source>
</evidence>
<dbReference type="EMBL" id="CABPRJ010000979">
    <property type="protein sequence ID" value="VVC33924.1"/>
    <property type="molecule type" value="Genomic_DNA"/>
</dbReference>
<keyword evidence="7" id="KW-0547">Nucleotide-binding</keyword>
<feature type="binding site" evidence="7">
    <location>
        <position position="370"/>
    </location>
    <ligand>
        <name>ATP</name>
        <dbReference type="ChEBI" id="CHEBI:30616"/>
    </ligand>
</feature>
<keyword evidence="12" id="KW-1185">Reference proteome</keyword>
<evidence type="ECO:0000256" key="2">
    <source>
        <dbReference type="ARBA" id="ARBA00006557"/>
    </source>
</evidence>
<keyword evidence="4" id="KW-1015">Disulfide bond</keyword>
<keyword evidence="5" id="KW-0325">Glycoprotein</keyword>
<dbReference type="Pfam" id="PF06702">
    <property type="entry name" value="Fam20C"/>
    <property type="match status" value="1"/>
</dbReference>
<comment type="similarity">
    <text evidence="2">Belongs to the FAM20 family.</text>
</comment>